<proteinExistence type="predicted"/>
<dbReference type="AlphaFoldDB" id="A0A2H9VV59"/>
<comment type="caution">
    <text evidence="1">The sequence shown here is derived from an EMBL/GenBank/DDBJ whole genome shotgun (WGS) entry which is preliminary data.</text>
</comment>
<organism evidence="1 2">
    <name type="scientific">Mucilaginibacter auburnensis</name>
    <dbReference type="NCBI Taxonomy" id="1457233"/>
    <lineage>
        <taxon>Bacteria</taxon>
        <taxon>Pseudomonadati</taxon>
        <taxon>Bacteroidota</taxon>
        <taxon>Sphingobacteriia</taxon>
        <taxon>Sphingobacteriales</taxon>
        <taxon>Sphingobacteriaceae</taxon>
        <taxon>Mucilaginibacter</taxon>
    </lineage>
</organism>
<dbReference type="EMBL" id="PGFJ01000001">
    <property type="protein sequence ID" value="PJJ84672.1"/>
    <property type="molecule type" value="Genomic_DNA"/>
</dbReference>
<accession>A0A2H9VV59</accession>
<reference evidence="1 2" key="1">
    <citation type="submission" date="2017-11" db="EMBL/GenBank/DDBJ databases">
        <title>Genomic Encyclopedia of Archaeal and Bacterial Type Strains, Phase II (KMG-II): From Individual Species to Whole Genera.</title>
        <authorList>
            <person name="Goeker M."/>
        </authorList>
    </citation>
    <scope>NUCLEOTIDE SEQUENCE [LARGE SCALE GENOMIC DNA]</scope>
    <source>
        <strain evidence="1 2">DSM 28175</strain>
    </source>
</reference>
<evidence type="ECO:0000313" key="1">
    <source>
        <dbReference type="EMBL" id="PJJ84672.1"/>
    </source>
</evidence>
<evidence type="ECO:0000313" key="2">
    <source>
        <dbReference type="Proteomes" id="UP000242687"/>
    </source>
</evidence>
<protein>
    <submittedName>
        <fullName evidence="1">Uncharacterized protein</fullName>
    </submittedName>
</protein>
<dbReference type="Proteomes" id="UP000242687">
    <property type="component" value="Unassembled WGS sequence"/>
</dbReference>
<name>A0A2H9VV59_9SPHI</name>
<dbReference type="OrthoDB" id="9845218at2"/>
<gene>
    <name evidence="1" type="ORF">CLV57_1689</name>
</gene>
<sequence length="95" mass="10709">MKATIRACLNGIASHDADIALFKDRKWLTQKLNGLDMALERLSITEDDVSKFKINVQTFLEKTKNGSGNAEIRATIRDLIKNIDLMTGYKPLEMP</sequence>
<dbReference type="RefSeq" id="WP_100340858.1">
    <property type="nucleotide sequence ID" value="NZ_PGFJ01000001.1"/>
</dbReference>
<keyword evidence="2" id="KW-1185">Reference proteome</keyword>